<reference evidence="1 2" key="1">
    <citation type="submission" date="2021-04" db="EMBL/GenBank/DDBJ databases">
        <authorList>
            <person name="Bliznina A."/>
        </authorList>
    </citation>
    <scope>NUCLEOTIDE SEQUENCE [LARGE SCALE GENOMIC DNA]</scope>
</reference>
<dbReference type="Proteomes" id="UP001158576">
    <property type="component" value="Chromosome PAR"/>
</dbReference>
<name>A0ABN7S3T0_OIKDI</name>
<dbReference type="EMBL" id="OU015568">
    <property type="protein sequence ID" value="CAG5089557.1"/>
    <property type="molecule type" value="Genomic_DNA"/>
</dbReference>
<gene>
    <name evidence="1" type="ORF">OKIOD_LOCUS3820</name>
</gene>
<dbReference type="Gene3D" id="2.60.40.790">
    <property type="match status" value="1"/>
</dbReference>
<dbReference type="InterPro" id="IPR008978">
    <property type="entry name" value="HSP20-like_chaperone"/>
</dbReference>
<accession>A0ABN7S3T0</accession>
<evidence type="ECO:0000313" key="1">
    <source>
        <dbReference type="EMBL" id="CAG5089557.1"/>
    </source>
</evidence>
<organism evidence="1 2">
    <name type="scientific">Oikopleura dioica</name>
    <name type="common">Tunicate</name>
    <dbReference type="NCBI Taxonomy" id="34765"/>
    <lineage>
        <taxon>Eukaryota</taxon>
        <taxon>Metazoa</taxon>
        <taxon>Chordata</taxon>
        <taxon>Tunicata</taxon>
        <taxon>Appendicularia</taxon>
        <taxon>Copelata</taxon>
        <taxon>Oikopleuridae</taxon>
        <taxon>Oikopleura</taxon>
    </lineage>
</organism>
<sequence>MIKIAGFPFSPEFDRPTQRKCRVRRFQPYSISQEMITPTTWSATVDLTSFPTQKEDLKITKDESKRELQISGLSKTSEIVERMKIESVHNWERTLSVPKTVDFESLSSKFDGKNLLFTADRKFGRNVPINFLNKSE</sequence>
<protein>
    <submittedName>
        <fullName evidence="1">Oidioi.mRNA.OKI2018_I69.PAR.g12262.t1.cds</fullName>
    </submittedName>
</protein>
<evidence type="ECO:0000313" key="2">
    <source>
        <dbReference type="Proteomes" id="UP001158576"/>
    </source>
</evidence>
<proteinExistence type="predicted"/>
<keyword evidence="2" id="KW-1185">Reference proteome</keyword>